<proteinExistence type="predicted"/>
<evidence type="ECO:0000313" key="2">
    <source>
        <dbReference type="Proteomes" id="UP000289954"/>
    </source>
</evidence>
<evidence type="ECO:0000313" key="1">
    <source>
        <dbReference type="EMBL" id="GCE77474.1"/>
    </source>
</evidence>
<sequence>MLDAPPPAPARAASRPGLTACSLCAGETLGADDPLDGGQLARLVALRDRGTADLTLSECLDECERGDVVVARPSRAGRRAAGRPVWFERLAGDERTDELARWLERGGPGCAPMPEALAGHRIARSTQDDPTDV</sequence>
<accession>A0A402DTM6</accession>
<dbReference type="OrthoDB" id="3295094at2"/>
<reference evidence="1 2" key="1">
    <citation type="submission" date="2019-01" db="EMBL/GenBank/DDBJ databases">
        <title>Draft genome sequence of Cellulomonas takizawaensis strain TKZ-21.</title>
        <authorList>
            <person name="Yamamura H."/>
            <person name="Hayashi T."/>
            <person name="Hamada M."/>
            <person name="Serisawa Y."/>
            <person name="Matsuyama K."/>
            <person name="Nakagawa Y."/>
            <person name="Otoguro M."/>
            <person name="Yanagida F."/>
            <person name="Hayakawa M."/>
        </authorList>
    </citation>
    <scope>NUCLEOTIDE SEQUENCE [LARGE SCALE GENOMIC DNA]</scope>
    <source>
        <strain evidence="1 2">NBRC12680</strain>
    </source>
</reference>
<dbReference type="AlphaFoldDB" id="A0A402DTM6"/>
<organism evidence="1 2">
    <name type="scientific">Cellulomonas biazotea</name>
    <dbReference type="NCBI Taxonomy" id="1709"/>
    <lineage>
        <taxon>Bacteria</taxon>
        <taxon>Bacillati</taxon>
        <taxon>Actinomycetota</taxon>
        <taxon>Actinomycetes</taxon>
        <taxon>Micrococcales</taxon>
        <taxon>Cellulomonadaceae</taxon>
        <taxon>Cellulomonas</taxon>
    </lineage>
</organism>
<evidence type="ECO:0008006" key="3">
    <source>
        <dbReference type="Google" id="ProtNLM"/>
    </source>
</evidence>
<name>A0A402DTM6_9CELL</name>
<gene>
    <name evidence="1" type="ORF">CBZ_25300</name>
</gene>
<dbReference type="EMBL" id="BIMR01000214">
    <property type="protein sequence ID" value="GCE77474.1"/>
    <property type="molecule type" value="Genomic_DNA"/>
</dbReference>
<comment type="caution">
    <text evidence="1">The sequence shown here is derived from an EMBL/GenBank/DDBJ whole genome shotgun (WGS) entry which is preliminary data.</text>
</comment>
<dbReference type="Proteomes" id="UP000289954">
    <property type="component" value="Unassembled WGS sequence"/>
</dbReference>
<keyword evidence="2" id="KW-1185">Reference proteome</keyword>
<protein>
    <recommendedName>
        <fullName evidence="3">(2Fe-2S) ferredoxin domain-containing protein</fullName>
    </recommendedName>
</protein>
<dbReference type="RefSeq" id="WP_130782083.1">
    <property type="nucleotide sequence ID" value="NZ_BIMR01000214.1"/>
</dbReference>